<comment type="similarity">
    <text evidence="1 10">Belongs to the thiolase-like superfamily. Thiolase family.</text>
</comment>
<protein>
    <recommendedName>
        <fullName evidence="8">acetyl-CoA C-acyltransferase</fullName>
        <ecNumber evidence="8">2.3.1.16</ecNumber>
    </recommendedName>
</protein>
<keyword evidence="5" id="KW-0442">Lipid degradation</keyword>
<name>A0A1G5D9V7_9BACT</name>
<dbReference type="InterPro" id="IPR020617">
    <property type="entry name" value="Thiolase_C"/>
</dbReference>
<dbReference type="STRING" id="419481.SAMN05216233_10463"/>
<evidence type="ECO:0000313" key="14">
    <source>
        <dbReference type="Proteomes" id="UP000198870"/>
    </source>
</evidence>
<sequence length="433" mass="46050">MAIHGNRVAVVDGCRIPFQKSGTGYASLMGWQLGQLAVKGLMARTGLSGMDVDQVIMGCVATDIATTNIAREIALGAGIPRTVPAHTCTVACISANQAITNGVALIASGQADAVIAGGVETFSDADIRVSKKYRKFLMDLTLHKRPKTLRGKLSLLKSMRPLDFIVPEYPAMAEYSTGMTMGKDADRLANRLGISRQDQDRYAEMSHGRALEGWASEVLKEEVVPVVVPESGELLSCDNGPRRDADVATLSRLRPAFAKGCGTVTAGNASFLTDGAAAVLLMHEEKALAMGLIPLATVRDFYYSAQDPTEELLLGPAFAIPGVLDRAGISLDEIGVLEVHEAFSAQMIANIRCLASRTFARNHLGRDKAVGRLSLDRLNRNGGSLSLGHPFGATGARLVTTCCRRMVREQSRYGLVAGCAAGAMGSAILMERT</sequence>
<dbReference type="PIRSF" id="PIRSF000429">
    <property type="entry name" value="Ac-CoA_Ac_transf"/>
    <property type="match status" value="1"/>
</dbReference>
<dbReference type="InterPro" id="IPR002155">
    <property type="entry name" value="Thiolase"/>
</dbReference>
<evidence type="ECO:0000256" key="2">
    <source>
        <dbReference type="ARBA" id="ARBA00022490"/>
    </source>
</evidence>
<gene>
    <name evidence="13" type="ORF">SAMN05216233_10463</name>
</gene>
<keyword evidence="3 10" id="KW-0808">Transferase</keyword>
<keyword evidence="14" id="KW-1185">Reference proteome</keyword>
<evidence type="ECO:0000259" key="11">
    <source>
        <dbReference type="Pfam" id="PF00108"/>
    </source>
</evidence>
<reference evidence="13 14" key="1">
    <citation type="submission" date="2016-10" db="EMBL/GenBank/DDBJ databases">
        <authorList>
            <person name="de Groot N.N."/>
        </authorList>
    </citation>
    <scope>NUCLEOTIDE SEQUENCE [LARGE SCALE GENOMIC DNA]</scope>
    <source>
        <strain evidence="13 14">AA1</strain>
    </source>
</reference>
<dbReference type="Pfam" id="PF00108">
    <property type="entry name" value="Thiolase_N"/>
    <property type="match status" value="1"/>
</dbReference>
<evidence type="ECO:0000256" key="5">
    <source>
        <dbReference type="ARBA" id="ARBA00022963"/>
    </source>
</evidence>
<dbReference type="Pfam" id="PF02803">
    <property type="entry name" value="Thiolase_C"/>
    <property type="match status" value="1"/>
</dbReference>
<keyword evidence="4" id="KW-0276">Fatty acid metabolism</keyword>
<dbReference type="InterPro" id="IPR020613">
    <property type="entry name" value="Thiolase_CS"/>
</dbReference>
<dbReference type="FunFam" id="3.40.47.10:FF:000011">
    <property type="entry name" value="3-ketoacyl-CoA thiolase"/>
    <property type="match status" value="1"/>
</dbReference>
<keyword evidence="2" id="KW-0963">Cytoplasm</keyword>
<organism evidence="13 14">
    <name type="scientific">Desulfoluna spongiiphila</name>
    <dbReference type="NCBI Taxonomy" id="419481"/>
    <lineage>
        <taxon>Bacteria</taxon>
        <taxon>Pseudomonadati</taxon>
        <taxon>Thermodesulfobacteriota</taxon>
        <taxon>Desulfobacteria</taxon>
        <taxon>Desulfobacterales</taxon>
        <taxon>Desulfolunaceae</taxon>
        <taxon>Desulfoluna</taxon>
    </lineage>
</organism>
<evidence type="ECO:0000259" key="12">
    <source>
        <dbReference type="Pfam" id="PF02803"/>
    </source>
</evidence>
<dbReference type="SUPFAM" id="SSF53901">
    <property type="entry name" value="Thiolase-like"/>
    <property type="match status" value="2"/>
</dbReference>
<keyword evidence="6" id="KW-0443">Lipid metabolism</keyword>
<dbReference type="CDD" id="cd00751">
    <property type="entry name" value="thiolase"/>
    <property type="match status" value="1"/>
</dbReference>
<evidence type="ECO:0000256" key="8">
    <source>
        <dbReference type="ARBA" id="ARBA00024073"/>
    </source>
</evidence>
<dbReference type="Proteomes" id="UP000198870">
    <property type="component" value="Unassembled WGS sequence"/>
</dbReference>
<evidence type="ECO:0000256" key="7">
    <source>
        <dbReference type="ARBA" id="ARBA00023315"/>
    </source>
</evidence>
<feature type="active site" description="Proton acceptor" evidence="9">
    <location>
        <position position="419"/>
    </location>
</feature>
<dbReference type="EMBL" id="FMUX01000004">
    <property type="protein sequence ID" value="SCY11321.1"/>
    <property type="molecule type" value="Genomic_DNA"/>
</dbReference>
<keyword evidence="7 10" id="KW-0012">Acyltransferase</keyword>
<dbReference type="GO" id="GO:0003985">
    <property type="term" value="F:acetyl-CoA C-acetyltransferase activity"/>
    <property type="evidence" value="ECO:0007669"/>
    <property type="project" value="TreeGrafter"/>
</dbReference>
<evidence type="ECO:0000256" key="4">
    <source>
        <dbReference type="ARBA" id="ARBA00022832"/>
    </source>
</evidence>
<evidence type="ECO:0000256" key="10">
    <source>
        <dbReference type="RuleBase" id="RU003557"/>
    </source>
</evidence>
<dbReference type="InterPro" id="IPR016039">
    <property type="entry name" value="Thiolase-like"/>
</dbReference>
<dbReference type="RefSeq" id="WP_092209754.1">
    <property type="nucleotide sequence ID" value="NZ_FMUX01000004.1"/>
</dbReference>
<dbReference type="EC" id="2.3.1.16" evidence="8"/>
<evidence type="ECO:0000313" key="13">
    <source>
        <dbReference type="EMBL" id="SCY11321.1"/>
    </source>
</evidence>
<dbReference type="OrthoDB" id="4565318at2"/>
<dbReference type="InterPro" id="IPR020616">
    <property type="entry name" value="Thiolase_N"/>
</dbReference>
<accession>A0A1G5D9V7</accession>
<evidence type="ECO:0000256" key="6">
    <source>
        <dbReference type="ARBA" id="ARBA00023098"/>
    </source>
</evidence>
<evidence type="ECO:0000256" key="3">
    <source>
        <dbReference type="ARBA" id="ARBA00022679"/>
    </source>
</evidence>
<dbReference type="PANTHER" id="PTHR18919:SF153">
    <property type="entry name" value="TRIFUNCTIONAL ENZYME SUBUNIT BETA, MITOCHONDRIAL"/>
    <property type="match status" value="1"/>
</dbReference>
<dbReference type="NCBIfam" id="TIGR01930">
    <property type="entry name" value="AcCoA-C-Actrans"/>
    <property type="match status" value="1"/>
</dbReference>
<evidence type="ECO:0000256" key="1">
    <source>
        <dbReference type="ARBA" id="ARBA00010982"/>
    </source>
</evidence>
<dbReference type="AlphaFoldDB" id="A0A1G5D9V7"/>
<proteinExistence type="inferred from homology"/>
<feature type="active site" description="Acyl-thioester intermediate" evidence="9">
    <location>
        <position position="92"/>
    </location>
</feature>
<dbReference type="PANTHER" id="PTHR18919">
    <property type="entry name" value="ACETYL-COA C-ACYLTRANSFERASE"/>
    <property type="match status" value="1"/>
</dbReference>
<dbReference type="Gene3D" id="3.40.47.10">
    <property type="match status" value="1"/>
</dbReference>
<dbReference type="PROSITE" id="PS00737">
    <property type="entry name" value="THIOLASE_2"/>
    <property type="match status" value="1"/>
</dbReference>
<dbReference type="GO" id="GO:0006635">
    <property type="term" value="P:fatty acid beta-oxidation"/>
    <property type="evidence" value="ECO:0007669"/>
    <property type="project" value="TreeGrafter"/>
</dbReference>
<feature type="domain" description="Thiolase N-terminal" evidence="11">
    <location>
        <begin position="8"/>
        <end position="285"/>
    </location>
</feature>
<feature type="domain" description="Thiolase C-terminal" evidence="12">
    <location>
        <begin position="294"/>
        <end position="432"/>
    </location>
</feature>
<evidence type="ECO:0000256" key="9">
    <source>
        <dbReference type="PIRSR" id="PIRSR000429-1"/>
    </source>
</evidence>
<feature type="active site" description="Proton acceptor" evidence="9">
    <location>
        <position position="389"/>
    </location>
</feature>